<name>A0A4E0REC6_FASHE</name>
<dbReference type="Proteomes" id="UP000230066">
    <property type="component" value="Unassembled WGS sequence"/>
</dbReference>
<feature type="region of interest" description="Disordered" evidence="3">
    <location>
        <begin position="335"/>
        <end position="368"/>
    </location>
</feature>
<dbReference type="PANTHER" id="PTHR11875">
    <property type="entry name" value="TESTIS-SPECIFIC Y-ENCODED PROTEIN"/>
    <property type="match status" value="1"/>
</dbReference>
<protein>
    <submittedName>
        <fullName evidence="4">Nucleosome assembly protein 1 1</fullName>
    </submittedName>
</protein>
<dbReference type="Pfam" id="PF00956">
    <property type="entry name" value="NAP"/>
    <property type="match status" value="1"/>
</dbReference>
<dbReference type="EMBL" id="JXXN02000947">
    <property type="protein sequence ID" value="THD25893.1"/>
    <property type="molecule type" value="Genomic_DNA"/>
</dbReference>
<comment type="similarity">
    <text evidence="1 2">Belongs to the nucleosome assembly protein (NAP) family.</text>
</comment>
<feature type="compositionally biased region" description="Acidic residues" evidence="3">
    <location>
        <begin position="337"/>
        <end position="368"/>
    </location>
</feature>
<gene>
    <name evidence="4" type="ORF">D915_003417</name>
</gene>
<dbReference type="SUPFAM" id="SSF143113">
    <property type="entry name" value="NAP-like"/>
    <property type="match status" value="1"/>
</dbReference>
<dbReference type="InterPro" id="IPR002164">
    <property type="entry name" value="NAP_family"/>
</dbReference>
<dbReference type="GO" id="GO:0006334">
    <property type="term" value="P:nucleosome assembly"/>
    <property type="evidence" value="ECO:0007669"/>
    <property type="project" value="InterPro"/>
</dbReference>
<dbReference type="Gene3D" id="1.20.5.1500">
    <property type="match status" value="1"/>
</dbReference>
<evidence type="ECO:0000256" key="3">
    <source>
        <dbReference type="SAM" id="MobiDB-lite"/>
    </source>
</evidence>
<dbReference type="InterPro" id="IPR037231">
    <property type="entry name" value="NAP-like_sf"/>
</dbReference>
<organism evidence="4 5">
    <name type="scientific">Fasciola hepatica</name>
    <name type="common">Liver fluke</name>
    <dbReference type="NCBI Taxonomy" id="6192"/>
    <lineage>
        <taxon>Eukaryota</taxon>
        <taxon>Metazoa</taxon>
        <taxon>Spiralia</taxon>
        <taxon>Lophotrochozoa</taxon>
        <taxon>Platyhelminthes</taxon>
        <taxon>Trematoda</taxon>
        <taxon>Digenea</taxon>
        <taxon>Plagiorchiida</taxon>
        <taxon>Echinostomata</taxon>
        <taxon>Echinostomatoidea</taxon>
        <taxon>Fasciolidae</taxon>
        <taxon>Fasciola</taxon>
    </lineage>
</organism>
<keyword evidence="5" id="KW-1185">Reference proteome</keyword>
<evidence type="ECO:0000256" key="1">
    <source>
        <dbReference type="ARBA" id="ARBA00009947"/>
    </source>
</evidence>
<accession>A0A4E0REC6</accession>
<dbReference type="AlphaFoldDB" id="A0A4E0REC6"/>
<reference evidence="4" key="1">
    <citation type="submission" date="2019-03" db="EMBL/GenBank/DDBJ databases">
        <title>Improved annotation for the trematode Fasciola hepatica.</title>
        <authorList>
            <person name="Choi Y.-J."/>
            <person name="Martin J."/>
            <person name="Mitreva M."/>
        </authorList>
    </citation>
    <scope>NUCLEOTIDE SEQUENCE [LARGE SCALE GENOMIC DNA]</scope>
</reference>
<comment type="caution">
    <text evidence="4">The sequence shown here is derived from an EMBL/GenBank/DDBJ whole genome shotgun (WGS) entry which is preliminary data.</text>
</comment>
<dbReference type="GO" id="GO:0005634">
    <property type="term" value="C:nucleus"/>
    <property type="evidence" value="ECO:0007669"/>
    <property type="project" value="InterPro"/>
</dbReference>
<dbReference type="Gene3D" id="3.30.1120.90">
    <property type="entry name" value="Nucleosome assembly protein"/>
    <property type="match status" value="1"/>
</dbReference>
<proteinExistence type="inferred from homology"/>
<evidence type="ECO:0000256" key="2">
    <source>
        <dbReference type="RuleBase" id="RU003876"/>
    </source>
</evidence>
<evidence type="ECO:0000313" key="5">
    <source>
        <dbReference type="Proteomes" id="UP000230066"/>
    </source>
</evidence>
<evidence type="ECO:0000313" key="4">
    <source>
        <dbReference type="EMBL" id="THD25893.1"/>
    </source>
</evidence>
<sequence>MGTELRRNGNFINYVKKNPVEFEQFEALQNSGVLDSLYESLTLKETAAAHYQSLPSIVKGRIRALKRIQYETLKLEVQFYKELAKLESRFVDKHKQLFDKRQAIVSGEIEPSAEETTWYLSDDEDVECSVKFMKSSNEGDSSVETSSHNLNKTHPKGIPGFWLTVLKHAPLICDIIRPADIPALTHLKDIRAVPLENNDIMGFQLEFEFEPNEYFTNKVLTKRYYLGYELREDNPLSYDGPEVTSSEGCTINWNPDRDLTAISSTKLNRSRTGEERQPYSRSMESFFQFFDPPQPTSTPKGTNPDLEQKLMDDYDLGQYLKERVIPRAVTYFTGEALDLDNEVDDPDDFPDDDLDDESDEDVDDGEEP</sequence>